<dbReference type="Gene3D" id="3.30.200.20">
    <property type="entry name" value="Phosphorylase Kinase, domain 1"/>
    <property type="match status" value="1"/>
</dbReference>
<dbReference type="InterPro" id="IPR011009">
    <property type="entry name" value="Kinase-like_dom_sf"/>
</dbReference>
<feature type="domain" description="Protein kinase" evidence="6">
    <location>
        <begin position="22"/>
        <end position="277"/>
    </location>
</feature>
<evidence type="ECO:0000256" key="1">
    <source>
        <dbReference type="ARBA" id="ARBA00012513"/>
    </source>
</evidence>
<dbReference type="InterPro" id="IPR050660">
    <property type="entry name" value="NEK_Ser/Thr_kinase"/>
</dbReference>
<dbReference type="InterPro" id="IPR000719">
    <property type="entry name" value="Prot_kinase_dom"/>
</dbReference>
<gene>
    <name evidence="7" type="primary">pknB</name>
    <name evidence="7" type="ORF">BN1048_01700</name>
</gene>
<evidence type="ECO:0000259" key="6">
    <source>
        <dbReference type="PROSITE" id="PS50011"/>
    </source>
</evidence>
<dbReference type="PROSITE" id="PS50011">
    <property type="entry name" value="PROTEIN_KINASE_DOM"/>
    <property type="match status" value="1"/>
</dbReference>
<dbReference type="PANTHER" id="PTHR43671">
    <property type="entry name" value="SERINE/THREONINE-PROTEIN KINASE NEK"/>
    <property type="match status" value="1"/>
</dbReference>
<proteinExistence type="predicted"/>
<dbReference type="Pfam" id="PF00069">
    <property type="entry name" value="Pkinase"/>
    <property type="match status" value="1"/>
</dbReference>
<dbReference type="SMART" id="SM00220">
    <property type="entry name" value="S_TKc"/>
    <property type="match status" value="1"/>
</dbReference>
<dbReference type="GO" id="GO:0005524">
    <property type="term" value="F:ATP binding"/>
    <property type="evidence" value="ECO:0007669"/>
    <property type="project" value="UniProtKB-KW"/>
</dbReference>
<keyword evidence="5" id="KW-0067">ATP-binding</keyword>
<dbReference type="EC" id="2.7.11.1" evidence="1"/>
<dbReference type="AlphaFoldDB" id="A0A078M818"/>
<evidence type="ECO:0000256" key="5">
    <source>
        <dbReference type="ARBA" id="ARBA00022840"/>
    </source>
</evidence>
<evidence type="ECO:0000256" key="3">
    <source>
        <dbReference type="ARBA" id="ARBA00022741"/>
    </source>
</evidence>
<organism evidence="7 8">
    <name type="scientific">Jeotgalicoccus saudimassiliensis</name>
    <dbReference type="NCBI Taxonomy" id="1461582"/>
    <lineage>
        <taxon>Bacteria</taxon>
        <taxon>Bacillati</taxon>
        <taxon>Bacillota</taxon>
        <taxon>Bacilli</taxon>
        <taxon>Bacillales</taxon>
        <taxon>Staphylococcaceae</taxon>
        <taxon>Jeotgalicoccus</taxon>
    </lineage>
</organism>
<keyword evidence="2" id="KW-0808">Transferase</keyword>
<evidence type="ECO:0000256" key="2">
    <source>
        <dbReference type="ARBA" id="ARBA00022679"/>
    </source>
</evidence>
<dbReference type="CDD" id="cd14014">
    <property type="entry name" value="STKc_PknB_like"/>
    <property type="match status" value="1"/>
</dbReference>
<sequence length="279" mass="31486">MKTEDEALIEPLEQGDTLIPGYKVVAHMRRGKDCDLYHLWSEERMCSTIGKTIQPNVASKDKAVDRLIREGELITRLSHPNLIRGYELQMAPEPVVIQETLTGETISHLVRRIYKKDEELPLMQIAHFGKQIASVVNYLHQNNILHLDIKPSNIISQPPLAKLFDLNLVTEPGTIRKGTGTRPYMSPEQASGEPLTPAADVWGIGVVLFFMMTGERPFKTYEDNKYEQLERRAVPVSDLRKAAPDDALIAMVDRCLDPNPKNRPAAAEVFKICGDYIRS</sequence>
<name>A0A078M818_9STAP</name>
<dbReference type="Proteomes" id="UP000044136">
    <property type="component" value="Unassembled WGS sequence"/>
</dbReference>
<keyword evidence="8" id="KW-1185">Reference proteome</keyword>
<dbReference type="PANTHER" id="PTHR43671:SF13">
    <property type="entry name" value="SERINE_THREONINE-PROTEIN KINASE NEK2"/>
    <property type="match status" value="1"/>
</dbReference>
<protein>
    <recommendedName>
        <fullName evidence="1">non-specific serine/threonine protein kinase</fullName>
        <ecNumber evidence="1">2.7.11.1</ecNumber>
    </recommendedName>
</protein>
<dbReference type="HOGENOM" id="CLU_000288_63_44_9"/>
<dbReference type="SUPFAM" id="SSF56112">
    <property type="entry name" value="Protein kinase-like (PK-like)"/>
    <property type="match status" value="1"/>
</dbReference>
<dbReference type="Gene3D" id="1.10.510.10">
    <property type="entry name" value="Transferase(Phosphotransferase) domain 1"/>
    <property type="match status" value="1"/>
</dbReference>
<evidence type="ECO:0000313" key="7">
    <source>
        <dbReference type="EMBL" id="CEA02400.1"/>
    </source>
</evidence>
<dbReference type="EMBL" id="CCSE01000001">
    <property type="protein sequence ID" value="CEA02400.1"/>
    <property type="molecule type" value="Genomic_DNA"/>
</dbReference>
<evidence type="ECO:0000313" key="8">
    <source>
        <dbReference type="Proteomes" id="UP000044136"/>
    </source>
</evidence>
<dbReference type="eggNOG" id="COG0515">
    <property type="taxonomic scope" value="Bacteria"/>
</dbReference>
<dbReference type="GO" id="GO:0004674">
    <property type="term" value="F:protein serine/threonine kinase activity"/>
    <property type="evidence" value="ECO:0007669"/>
    <property type="project" value="UniProtKB-EC"/>
</dbReference>
<dbReference type="STRING" id="1461582.BN1048_01700"/>
<evidence type="ECO:0000256" key="4">
    <source>
        <dbReference type="ARBA" id="ARBA00022777"/>
    </source>
</evidence>
<reference evidence="7 8" key="1">
    <citation type="submission" date="2014-07" db="EMBL/GenBank/DDBJ databases">
        <authorList>
            <person name="Urmite Genomes Urmite Genomes"/>
        </authorList>
    </citation>
    <scope>NUCLEOTIDE SEQUENCE [LARGE SCALE GENOMIC DNA]</scope>
    <source>
        <strain evidence="7 8">13MG44_air</strain>
    </source>
</reference>
<dbReference type="RefSeq" id="WP_035810245.1">
    <property type="nucleotide sequence ID" value="NZ_CCSE01000001.1"/>
</dbReference>
<keyword evidence="3" id="KW-0547">Nucleotide-binding</keyword>
<accession>A0A078M818</accession>
<keyword evidence="4 7" id="KW-0418">Kinase</keyword>